<dbReference type="OrthoDB" id="9103207at2"/>
<proteinExistence type="predicted"/>
<dbReference type="Proteomes" id="UP000463700">
    <property type="component" value="Unassembled WGS sequence"/>
</dbReference>
<accession>A0A6N6WF68</accession>
<reference evidence="1 2" key="1">
    <citation type="journal article" date="2020" name="Int. J. Syst. Evol. Microbiol.">
        <title>Paraburkholderia madseniana sp. nov., a phenolic acid-degrading bacterium isolated from acidic forest soil.</title>
        <authorList>
            <person name="Wilhelm R.C."/>
            <person name="Murphy S.J.L."/>
            <person name="Feriancek N.M."/>
            <person name="Karasz D.C."/>
            <person name="DeRito C.M."/>
            <person name="Newman J.D."/>
            <person name="Buckley D.H."/>
        </authorList>
    </citation>
    <scope>NUCLEOTIDE SEQUENCE [LARGE SCALE GENOMIC DNA]</scope>
    <source>
        <strain evidence="1 2">RP11</strain>
    </source>
</reference>
<sequence>MKWTRCVVELSEAEEVTLQQLSINHRHRDMRTRAAGVLMLGRGFKPKAIAAQLDVSGQTVYNWFHAWRENGVCGLMGGHNGGRAPSLSDGMVATALEVARAEPLTLAQIAQRVQDVRGETLPCRIETLGEVLKRAGFSFKRNRYTLKKSATKRSLR</sequence>
<dbReference type="Pfam" id="PF13384">
    <property type="entry name" value="HTH_23"/>
    <property type="match status" value="1"/>
</dbReference>
<name>A0A6N6WF68_9BURK</name>
<dbReference type="AlphaFoldDB" id="A0A6N6WF68"/>
<evidence type="ECO:0000313" key="1">
    <source>
        <dbReference type="EMBL" id="KAE8758434.1"/>
    </source>
</evidence>
<dbReference type="EMBL" id="VOSW01000033">
    <property type="protein sequence ID" value="KAE8758434.1"/>
    <property type="molecule type" value="Genomic_DNA"/>
</dbReference>
<evidence type="ECO:0000313" key="2">
    <source>
        <dbReference type="Proteomes" id="UP000463700"/>
    </source>
</evidence>
<dbReference type="RefSeq" id="WP_154561276.1">
    <property type="nucleotide sequence ID" value="NZ_VOSW01000033.1"/>
</dbReference>
<dbReference type="InterPro" id="IPR009057">
    <property type="entry name" value="Homeodomain-like_sf"/>
</dbReference>
<organism evidence="1 2">
    <name type="scientific">Paraburkholderia madseniana</name>
    <dbReference type="NCBI Taxonomy" id="2599607"/>
    <lineage>
        <taxon>Bacteria</taxon>
        <taxon>Pseudomonadati</taxon>
        <taxon>Pseudomonadota</taxon>
        <taxon>Betaproteobacteria</taxon>
        <taxon>Burkholderiales</taxon>
        <taxon>Burkholderiaceae</taxon>
        <taxon>Paraburkholderia</taxon>
    </lineage>
</organism>
<dbReference type="SUPFAM" id="SSF46689">
    <property type="entry name" value="Homeodomain-like"/>
    <property type="match status" value="1"/>
</dbReference>
<protein>
    <submittedName>
        <fullName evidence="1">Helix-turn-helix domain-containing protein</fullName>
    </submittedName>
</protein>
<comment type="caution">
    <text evidence="1">The sequence shown here is derived from an EMBL/GenBank/DDBJ whole genome shotgun (WGS) entry which is preliminary data.</text>
</comment>
<gene>
    <name evidence="1" type="ORF">FSO04_18770</name>
</gene>